<reference evidence="1 2" key="1">
    <citation type="submission" date="2024-09" db="EMBL/GenBank/DDBJ databases">
        <authorList>
            <person name="Sun Q."/>
            <person name="Mori K."/>
        </authorList>
    </citation>
    <scope>NUCLEOTIDE SEQUENCE [LARGE SCALE GENOMIC DNA]</scope>
    <source>
        <strain evidence="1 2">NCAIM B.02529</strain>
    </source>
</reference>
<keyword evidence="2" id="KW-1185">Reference proteome</keyword>
<comment type="caution">
    <text evidence="1">The sequence shown here is derived from an EMBL/GenBank/DDBJ whole genome shotgun (WGS) entry which is preliminary data.</text>
</comment>
<name>A0ABV6LRK6_9BACI</name>
<dbReference type="EMBL" id="JBHLTP010000013">
    <property type="protein sequence ID" value="MFC0525040.1"/>
    <property type="molecule type" value="Genomic_DNA"/>
</dbReference>
<accession>A0ABV6LRK6</accession>
<evidence type="ECO:0000313" key="2">
    <source>
        <dbReference type="Proteomes" id="UP001589836"/>
    </source>
</evidence>
<dbReference type="Proteomes" id="UP001589836">
    <property type="component" value="Unassembled WGS sequence"/>
</dbReference>
<proteinExistence type="predicted"/>
<dbReference type="RefSeq" id="WP_377349781.1">
    <property type="nucleotide sequence ID" value="NZ_JBHLTP010000013.1"/>
</dbReference>
<organism evidence="1 2">
    <name type="scientific">Pontibacillus salicampi</name>
    <dbReference type="NCBI Taxonomy" id="1449801"/>
    <lineage>
        <taxon>Bacteria</taxon>
        <taxon>Bacillati</taxon>
        <taxon>Bacillota</taxon>
        <taxon>Bacilli</taxon>
        <taxon>Bacillales</taxon>
        <taxon>Bacillaceae</taxon>
        <taxon>Pontibacillus</taxon>
    </lineage>
</organism>
<sequence>MEDLVFHSKQAVIFERLARQYQHLDGELYQYFYCLYQYHQQQIYYLKEKSL</sequence>
<evidence type="ECO:0000313" key="1">
    <source>
        <dbReference type="EMBL" id="MFC0525040.1"/>
    </source>
</evidence>
<protein>
    <submittedName>
        <fullName evidence="1">Uncharacterized protein</fullName>
    </submittedName>
</protein>
<gene>
    <name evidence="1" type="ORF">ACFFGV_15780</name>
</gene>